<dbReference type="InterPro" id="IPR011856">
    <property type="entry name" value="tRNA_endonuc-like_dom_sf"/>
</dbReference>
<comment type="caution">
    <text evidence="3">The sequence shown here is derived from an EMBL/GenBank/DDBJ whole genome shotgun (WGS) entry which is preliminary data.</text>
</comment>
<dbReference type="InterPro" id="IPR003509">
    <property type="entry name" value="UPF0102_YraN-like"/>
</dbReference>
<reference evidence="3 4" key="1">
    <citation type="journal article" date="2018" name="Front. Microbiol.">
        <title>Genome-Based Analysis Reveals the Taxonomy and Diversity of the Family Idiomarinaceae.</title>
        <authorList>
            <person name="Liu Y."/>
            <person name="Lai Q."/>
            <person name="Shao Z."/>
        </authorList>
    </citation>
    <scope>NUCLEOTIDE SEQUENCE [LARGE SCALE GENOMIC DNA]</scope>
    <source>
        <strain evidence="3 4">GBSy1</strain>
    </source>
</reference>
<evidence type="ECO:0000313" key="3">
    <source>
        <dbReference type="EMBL" id="RUO30577.1"/>
    </source>
</evidence>
<dbReference type="NCBIfam" id="NF009150">
    <property type="entry name" value="PRK12497.1-3"/>
    <property type="match status" value="1"/>
</dbReference>
<proteinExistence type="inferred from homology"/>
<dbReference type="Pfam" id="PF02021">
    <property type="entry name" value="UPF0102"/>
    <property type="match status" value="1"/>
</dbReference>
<organism evidence="3 4">
    <name type="scientific">Aliidiomarina sedimenti</name>
    <dbReference type="NCBI Taxonomy" id="1933879"/>
    <lineage>
        <taxon>Bacteria</taxon>
        <taxon>Pseudomonadati</taxon>
        <taxon>Pseudomonadota</taxon>
        <taxon>Gammaproteobacteria</taxon>
        <taxon>Alteromonadales</taxon>
        <taxon>Idiomarinaceae</taxon>
        <taxon>Aliidiomarina</taxon>
    </lineage>
</organism>
<dbReference type="InterPro" id="IPR011335">
    <property type="entry name" value="Restrct_endonuc-II-like"/>
</dbReference>
<dbReference type="SUPFAM" id="SSF52980">
    <property type="entry name" value="Restriction endonuclease-like"/>
    <property type="match status" value="1"/>
</dbReference>
<accession>A0ABY0BZH5</accession>
<dbReference type="HAMAP" id="MF_00048">
    <property type="entry name" value="UPF0102"/>
    <property type="match status" value="1"/>
</dbReference>
<dbReference type="EMBL" id="PIPN01000002">
    <property type="protein sequence ID" value="RUO30577.1"/>
    <property type="molecule type" value="Genomic_DNA"/>
</dbReference>
<evidence type="ECO:0000313" key="4">
    <source>
        <dbReference type="Proteomes" id="UP000287410"/>
    </source>
</evidence>
<dbReference type="Gene3D" id="3.40.1350.10">
    <property type="match status" value="1"/>
</dbReference>
<name>A0ABY0BZH5_9GAMM</name>
<protein>
    <recommendedName>
        <fullName evidence="2">UPF0102 protein CWE12_04825</fullName>
    </recommendedName>
</protein>
<dbReference type="PANTHER" id="PTHR34039:SF1">
    <property type="entry name" value="UPF0102 PROTEIN YRAN"/>
    <property type="match status" value="1"/>
</dbReference>
<dbReference type="PANTHER" id="PTHR34039">
    <property type="entry name" value="UPF0102 PROTEIN YRAN"/>
    <property type="match status" value="1"/>
</dbReference>
<evidence type="ECO:0000256" key="1">
    <source>
        <dbReference type="ARBA" id="ARBA00006738"/>
    </source>
</evidence>
<evidence type="ECO:0000256" key="2">
    <source>
        <dbReference type="HAMAP-Rule" id="MF_00048"/>
    </source>
</evidence>
<sequence>MPSAVSYTGPYSTTAVLWSNAEMSSRSVGTHFEYQAEAYLKQQGLTLVERNFRLHGGEIDLIMRDQDYWVFVEVKFRYNATVEHPLGQIRQGQLQRIRHCAKVYLYSNDLSEYLTPCRFDVVAITADPAELLWVKDAF</sequence>
<gene>
    <name evidence="3" type="ORF">CWE12_04825</name>
</gene>
<comment type="similarity">
    <text evidence="1 2">Belongs to the UPF0102 family.</text>
</comment>
<dbReference type="CDD" id="cd20736">
    <property type="entry name" value="PoNe_Nuclease"/>
    <property type="match status" value="1"/>
</dbReference>
<dbReference type="Proteomes" id="UP000287410">
    <property type="component" value="Unassembled WGS sequence"/>
</dbReference>
<keyword evidence="4" id="KW-1185">Reference proteome</keyword>
<dbReference type="NCBIfam" id="TIGR00252">
    <property type="entry name" value="YraN family protein"/>
    <property type="match status" value="1"/>
</dbReference>